<dbReference type="EMBL" id="LN902847">
    <property type="protein sequence ID" value="CDS36618.1"/>
    <property type="molecule type" value="Genomic_DNA"/>
</dbReference>
<accession>A0A068Y2I2</accession>
<reference evidence="1" key="1">
    <citation type="journal article" date="2013" name="Nature">
        <title>The genomes of four tapeworm species reveal adaptations to parasitism.</title>
        <authorList>
            <person name="Tsai I.J."/>
            <person name="Zarowiecki M."/>
            <person name="Holroyd N."/>
            <person name="Garciarrubio A."/>
            <person name="Sanchez-Flores A."/>
            <person name="Brooks K.L."/>
            <person name="Tracey A."/>
            <person name="Bobes R.J."/>
            <person name="Fragoso G."/>
            <person name="Sciutto E."/>
            <person name="Aslett M."/>
            <person name="Beasley H."/>
            <person name="Bennett H.M."/>
            <person name="Cai J."/>
            <person name="Camicia F."/>
            <person name="Clark R."/>
            <person name="Cucher M."/>
            <person name="De Silva N."/>
            <person name="Day T.A."/>
            <person name="Deplazes P."/>
            <person name="Estrada K."/>
            <person name="Fernandez C."/>
            <person name="Holland P.W."/>
            <person name="Hou J."/>
            <person name="Hu S."/>
            <person name="Huckvale T."/>
            <person name="Hung S.S."/>
            <person name="Kamenetzky L."/>
            <person name="Keane J.A."/>
            <person name="Kiss F."/>
            <person name="Koziol U."/>
            <person name="Lambert O."/>
            <person name="Liu K."/>
            <person name="Luo X."/>
            <person name="Luo Y."/>
            <person name="Macchiaroli N."/>
            <person name="Nichol S."/>
            <person name="Paps J."/>
            <person name="Parkinson J."/>
            <person name="Pouchkina-Stantcheva N."/>
            <person name="Riddiford N."/>
            <person name="Rosenzvit M."/>
            <person name="Salinas G."/>
            <person name="Wasmuth J.D."/>
            <person name="Zamanian M."/>
            <person name="Zheng Y."/>
            <person name="Cai X."/>
            <person name="Soberon X."/>
            <person name="Olson P.D."/>
            <person name="Laclette J.P."/>
            <person name="Brehm K."/>
            <person name="Berriman M."/>
            <person name="Garciarrubio A."/>
            <person name="Bobes R.J."/>
            <person name="Fragoso G."/>
            <person name="Sanchez-Flores A."/>
            <person name="Estrada K."/>
            <person name="Cevallos M.A."/>
            <person name="Morett E."/>
            <person name="Gonzalez V."/>
            <person name="Portillo T."/>
            <person name="Ochoa-Leyva A."/>
            <person name="Jose M.V."/>
            <person name="Sciutto E."/>
            <person name="Landa A."/>
            <person name="Jimenez L."/>
            <person name="Valdes V."/>
            <person name="Carrero J.C."/>
            <person name="Larralde C."/>
            <person name="Morales-Montor J."/>
            <person name="Limon-Lason J."/>
            <person name="Soberon X."/>
            <person name="Laclette J.P."/>
        </authorList>
    </citation>
    <scope>NUCLEOTIDE SEQUENCE [LARGE SCALE GENOMIC DNA]</scope>
</reference>
<name>A0A068Y2I2_ECHMU</name>
<proteinExistence type="predicted"/>
<sequence>MYAVRIITISKCAVMLEEFGAGTHVMSQLVQVLPSSSSSSSSSTRVHFKDEFNSVYHFYSVIVDVLEEEGSTVSPGGSNLTFSTAGEEASTVPTGRSGCTSAAFAPVFFFVAVLHAGIFA</sequence>
<evidence type="ECO:0000313" key="2">
    <source>
        <dbReference type="Proteomes" id="UP000017246"/>
    </source>
</evidence>
<organism evidence="1 2">
    <name type="scientific">Echinococcus multilocularis</name>
    <name type="common">Fox tapeworm</name>
    <dbReference type="NCBI Taxonomy" id="6211"/>
    <lineage>
        <taxon>Eukaryota</taxon>
        <taxon>Metazoa</taxon>
        <taxon>Spiralia</taxon>
        <taxon>Lophotrochozoa</taxon>
        <taxon>Platyhelminthes</taxon>
        <taxon>Cestoda</taxon>
        <taxon>Eucestoda</taxon>
        <taxon>Cyclophyllidea</taxon>
        <taxon>Taeniidae</taxon>
        <taxon>Echinococcus</taxon>
    </lineage>
</organism>
<protein>
    <submittedName>
        <fullName evidence="1">Uncharacterized protein</fullName>
    </submittedName>
</protein>
<reference evidence="1" key="2">
    <citation type="submission" date="2015-11" db="EMBL/GenBank/DDBJ databases">
        <authorList>
            <person name="Zhang Y."/>
            <person name="Guo Z."/>
        </authorList>
    </citation>
    <scope>NUCLEOTIDE SEQUENCE</scope>
</reference>
<evidence type="ECO:0000313" key="1">
    <source>
        <dbReference type="EMBL" id="CDS36618.1"/>
    </source>
</evidence>
<dbReference type="AlphaFoldDB" id="A0A068Y2I2"/>
<keyword evidence="2" id="KW-1185">Reference proteome</keyword>
<dbReference type="Proteomes" id="UP000017246">
    <property type="component" value="Unassembled WGS sequence"/>
</dbReference>
<gene>
    <name evidence="1" type="ORF">EmuJ_000375400</name>
</gene>